<reference evidence="3 4" key="1">
    <citation type="submission" date="2021-01" db="EMBL/GenBank/DDBJ databases">
        <title>Whole genome shotgun sequence of Plantactinospora mayteni NBRC 109088.</title>
        <authorList>
            <person name="Komaki H."/>
            <person name="Tamura T."/>
        </authorList>
    </citation>
    <scope>NUCLEOTIDE SEQUENCE [LARGE SCALE GENOMIC DNA]</scope>
    <source>
        <strain evidence="3 4">NBRC 109088</strain>
    </source>
</reference>
<keyword evidence="4" id="KW-1185">Reference proteome</keyword>
<organism evidence="3 4">
    <name type="scientific">Plantactinospora mayteni</name>
    <dbReference type="NCBI Taxonomy" id="566021"/>
    <lineage>
        <taxon>Bacteria</taxon>
        <taxon>Bacillati</taxon>
        <taxon>Actinomycetota</taxon>
        <taxon>Actinomycetes</taxon>
        <taxon>Micromonosporales</taxon>
        <taxon>Micromonosporaceae</taxon>
        <taxon>Plantactinospora</taxon>
    </lineage>
</organism>
<keyword evidence="1" id="KW-1133">Transmembrane helix</keyword>
<dbReference type="Pfam" id="PF00487">
    <property type="entry name" value="FA_desaturase"/>
    <property type="match status" value="1"/>
</dbReference>
<proteinExistence type="predicted"/>
<evidence type="ECO:0000313" key="4">
    <source>
        <dbReference type="Proteomes" id="UP000621500"/>
    </source>
</evidence>
<comment type="caution">
    <text evidence="3">The sequence shown here is derived from an EMBL/GenBank/DDBJ whole genome shotgun (WGS) entry which is preliminary data.</text>
</comment>
<dbReference type="Proteomes" id="UP000621500">
    <property type="component" value="Unassembled WGS sequence"/>
</dbReference>
<sequence length="302" mass="33297">MESELKRTYARRSATRLAVTLTATLSPVAIGLLRPDLLASVLIAPLLALQVIGLTGVSNAAHESVHGHLFHRVGVDRFWGRFLHGLLLLNHDVHRRYHLTHHAFLGTGADTEEVFDFDDLTSREGYVRRVVRWSLPPSPLHLLNWKEGVVAVAGRPGSLGKPIRSNRAAAGFVMPALVIAALVTWTMLDPVSAILAGFLPLLVLFPLYTYLTALPEHFGLPPSPDGIPDTRNVRTWPVLQYLLWNFNLHAVHHAYPNLHFSLLPASLDKVEAPTADGYLRFHTDVIRAIGSPAPVPEVLGVR</sequence>
<feature type="transmembrane region" description="Helical" evidence="1">
    <location>
        <begin position="39"/>
        <end position="61"/>
    </location>
</feature>
<keyword evidence="1" id="KW-0472">Membrane</keyword>
<dbReference type="RefSeq" id="WP_203856107.1">
    <property type="nucleotide sequence ID" value="NZ_BAAAZQ010000002.1"/>
</dbReference>
<evidence type="ECO:0000259" key="2">
    <source>
        <dbReference type="Pfam" id="PF00487"/>
    </source>
</evidence>
<accession>A0ABQ4EIA8</accession>
<evidence type="ECO:0000256" key="1">
    <source>
        <dbReference type="SAM" id="Phobius"/>
    </source>
</evidence>
<name>A0ABQ4EIA8_9ACTN</name>
<feature type="transmembrane region" description="Helical" evidence="1">
    <location>
        <begin position="14"/>
        <end position="33"/>
    </location>
</feature>
<gene>
    <name evidence="3" type="ORF">Pma05_10550</name>
</gene>
<dbReference type="InterPro" id="IPR005804">
    <property type="entry name" value="FA_desaturase_dom"/>
</dbReference>
<protein>
    <recommendedName>
        <fullName evidence="2">Fatty acid desaturase domain-containing protein</fullName>
    </recommendedName>
</protein>
<keyword evidence="1" id="KW-0812">Transmembrane</keyword>
<feature type="domain" description="Fatty acid desaturase" evidence="2">
    <location>
        <begin position="42"/>
        <end position="280"/>
    </location>
</feature>
<feature type="transmembrane region" description="Helical" evidence="1">
    <location>
        <begin position="168"/>
        <end position="187"/>
    </location>
</feature>
<dbReference type="EMBL" id="BONX01000004">
    <property type="protein sequence ID" value="GIG94482.1"/>
    <property type="molecule type" value="Genomic_DNA"/>
</dbReference>
<evidence type="ECO:0000313" key="3">
    <source>
        <dbReference type="EMBL" id="GIG94482.1"/>
    </source>
</evidence>
<feature type="transmembrane region" description="Helical" evidence="1">
    <location>
        <begin position="193"/>
        <end position="211"/>
    </location>
</feature>